<name>A0A8S9YDU8_9TREM</name>
<accession>A0A8S9YDU8</accession>
<evidence type="ECO:0000313" key="2">
    <source>
        <dbReference type="EMBL" id="KAF7234519.1"/>
    </source>
</evidence>
<dbReference type="OrthoDB" id="10468744at2759"/>
<feature type="region of interest" description="Disordered" evidence="1">
    <location>
        <begin position="204"/>
        <end position="250"/>
    </location>
</feature>
<evidence type="ECO:0000256" key="1">
    <source>
        <dbReference type="SAM" id="MobiDB-lite"/>
    </source>
</evidence>
<organism evidence="2 3">
    <name type="scientific">Paragonimus skrjabini miyazakii</name>
    <dbReference type="NCBI Taxonomy" id="59628"/>
    <lineage>
        <taxon>Eukaryota</taxon>
        <taxon>Metazoa</taxon>
        <taxon>Spiralia</taxon>
        <taxon>Lophotrochozoa</taxon>
        <taxon>Platyhelminthes</taxon>
        <taxon>Trematoda</taxon>
        <taxon>Digenea</taxon>
        <taxon>Plagiorchiida</taxon>
        <taxon>Troglotremata</taxon>
        <taxon>Troglotrematidae</taxon>
        <taxon>Paragonimus</taxon>
    </lineage>
</organism>
<dbReference type="AlphaFoldDB" id="A0A8S9YDU8"/>
<feature type="region of interest" description="Disordered" evidence="1">
    <location>
        <begin position="99"/>
        <end position="122"/>
    </location>
</feature>
<keyword evidence="3" id="KW-1185">Reference proteome</keyword>
<dbReference type="Proteomes" id="UP000822476">
    <property type="component" value="Unassembled WGS sequence"/>
</dbReference>
<evidence type="ECO:0000313" key="3">
    <source>
        <dbReference type="Proteomes" id="UP000822476"/>
    </source>
</evidence>
<dbReference type="EMBL" id="JTDE01009193">
    <property type="protein sequence ID" value="KAF7234519.1"/>
    <property type="molecule type" value="Genomic_DNA"/>
</dbReference>
<proteinExistence type="predicted"/>
<sequence length="272" mass="31195">MWDQFRGCPKRELPSIVLKCGLTFIGMHNDCNVTGRSIEPKTYFKRIPRPWERYVTVGRHRMIRNDLAFGFQQSRTRMIHQSMFLGVLRMYHPTLPRDSRTLMGTPRECPKRHTGPATDTARSRNLSACHKLLLAHEALPPTTAQYAVIDLVRTNSYVDARAVERETVEQSSDATSDCTSRRTNFNTQYIERKRVPLWYSSDDDCDYRESQEKKSGSRQASSVYPEPPSPQLLHPTMLHSPQRTPIVGPSTVRMPVFHDLPSLLIPKDAAVQ</sequence>
<reference evidence="2" key="1">
    <citation type="submission" date="2019-07" db="EMBL/GenBank/DDBJ databases">
        <title>Annotation for the trematode Paragonimus miyazaki's.</title>
        <authorList>
            <person name="Choi Y.-J."/>
        </authorList>
    </citation>
    <scope>NUCLEOTIDE SEQUENCE</scope>
    <source>
        <strain evidence="2">Japan</strain>
    </source>
</reference>
<gene>
    <name evidence="2" type="ORF">EG68_11844</name>
</gene>
<protein>
    <submittedName>
        <fullName evidence="2">Uncharacterized protein</fullName>
    </submittedName>
</protein>
<comment type="caution">
    <text evidence="2">The sequence shown here is derived from an EMBL/GenBank/DDBJ whole genome shotgun (WGS) entry which is preliminary data.</text>
</comment>